<evidence type="ECO:0000313" key="2">
    <source>
        <dbReference type="Proteomes" id="UP000277204"/>
    </source>
</evidence>
<dbReference type="Gene3D" id="1.10.274.30">
    <property type="entry name" value="MRG domain"/>
    <property type="match status" value="1"/>
</dbReference>
<proteinExistence type="predicted"/>
<dbReference type="InterPro" id="IPR038217">
    <property type="entry name" value="MRG_C_sf"/>
</dbReference>
<reference evidence="1 2" key="1">
    <citation type="submission" date="2018-11" db="EMBL/GenBank/DDBJ databases">
        <authorList>
            <consortium name="Pathogen Informatics"/>
        </authorList>
    </citation>
    <scope>NUCLEOTIDE SEQUENCE [LARGE SCALE GENOMIC DNA]</scope>
    <source>
        <strain evidence="1 2">Zambia</strain>
    </source>
</reference>
<gene>
    <name evidence="1" type="ORF">SMRZ_LOCUS23760</name>
</gene>
<accession>A0A183N635</accession>
<keyword evidence="2" id="KW-1185">Reference proteome</keyword>
<protein>
    <submittedName>
        <fullName evidence="1">Uncharacterized protein</fullName>
    </submittedName>
</protein>
<dbReference type="STRING" id="48269.A0A183N635"/>
<dbReference type="PROSITE" id="PS51640">
    <property type="entry name" value="MRG"/>
    <property type="match status" value="1"/>
</dbReference>
<dbReference type="InterPro" id="IPR026541">
    <property type="entry name" value="MRG_dom"/>
</dbReference>
<evidence type="ECO:0000313" key="1">
    <source>
        <dbReference type="EMBL" id="VDP48565.1"/>
    </source>
</evidence>
<dbReference type="Pfam" id="PF05712">
    <property type="entry name" value="MRG"/>
    <property type="match status" value="1"/>
</dbReference>
<organism evidence="1 2">
    <name type="scientific">Schistosoma margrebowiei</name>
    <dbReference type="NCBI Taxonomy" id="48269"/>
    <lineage>
        <taxon>Eukaryota</taxon>
        <taxon>Metazoa</taxon>
        <taxon>Spiralia</taxon>
        <taxon>Lophotrochozoa</taxon>
        <taxon>Platyhelminthes</taxon>
        <taxon>Trematoda</taxon>
        <taxon>Digenea</taxon>
        <taxon>Strigeidida</taxon>
        <taxon>Schistosomatoidea</taxon>
        <taxon>Schistosomatidae</taxon>
        <taxon>Schistosoma</taxon>
    </lineage>
</organism>
<dbReference type="AlphaFoldDB" id="A0A183N635"/>
<dbReference type="Proteomes" id="UP000277204">
    <property type="component" value="Unassembled WGS sequence"/>
</dbReference>
<name>A0A183N635_9TREM</name>
<dbReference type="EMBL" id="UZAI01019920">
    <property type="protein sequence ID" value="VDP48565.1"/>
    <property type="molecule type" value="Genomic_DNA"/>
</dbReference>
<sequence length="70" mass="8156">MCFTVVPVYISIAVKLRDMVSCTKVDVNSLPVLEALVNEFLQFLRQNEGRYFRLEDYTVATAEYQRRAMC</sequence>